<feature type="chain" id="PRO_5028880139" evidence="1">
    <location>
        <begin position="27"/>
        <end position="260"/>
    </location>
</feature>
<evidence type="ECO:0000313" key="2">
    <source>
        <dbReference type="Proteomes" id="UP000515154"/>
    </source>
</evidence>
<evidence type="ECO:0000256" key="1">
    <source>
        <dbReference type="SAM" id="SignalP"/>
    </source>
</evidence>
<reference evidence="3" key="1">
    <citation type="submission" date="2025-08" db="UniProtKB">
        <authorList>
            <consortium name="RefSeq"/>
        </authorList>
    </citation>
    <scope>IDENTIFICATION</scope>
</reference>
<gene>
    <name evidence="3" type="primary">LOC115212074</name>
</gene>
<accession>A0A7E6F709</accession>
<dbReference type="Proteomes" id="UP000515154">
    <property type="component" value="Linkage group LG1"/>
</dbReference>
<evidence type="ECO:0000313" key="3">
    <source>
        <dbReference type="RefSeq" id="XP_036363539.1"/>
    </source>
</evidence>
<keyword evidence="1" id="KW-0732">Signal</keyword>
<dbReference type="AlphaFoldDB" id="A0A7E6F709"/>
<protein>
    <submittedName>
        <fullName evidence="3">Uncharacterized protein LOC115212074 isoform X1</fullName>
    </submittedName>
</protein>
<organism evidence="2 3">
    <name type="scientific">Octopus sinensis</name>
    <name type="common">East Asian common octopus</name>
    <dbReference type="NCBI Taxonomy" id="2607531"/>
    <lineage>
        <taxon>Eukaryota</taxon>
        <taxon>Metazoa</taxon>
        <taxon>Spiralia</taxon>
        <taxon>Lophotrochozoa</taxon>
        <taxon>Mollusca</taxon>
        <taxon>Cephalopoda</taxon>
        <taxon>Coleoidea</taxon>
        <taxon>Octopodiformes</taxon>
        <taxon>Octopoda</taxon>
        <taxon>Incirrata</taxon>
        <taxon>Octopodidae</taxon>
        <taxon>Octopus</taxon>
    </lineage>
</organism>
<name>A0A7E6F709_9MOLL</name>
<proteinExistence type="predicted"/>
<dbReference type="RefSeq" id="XP_036363539.1">
    <property type="nucleotide sequence ID" value="XM_036507646.1"/>
</dbReference>
<keyword evidence="2" id="KW-1185">Reference proteome</keyword>
<sequence>MPVRALGFPNVLSLAIEVMLRACLLASIGSIKHCGVWPVAVIKRKVLANSFNIVLTERFGRIRWKFSKKFEETMYDDQSDFIQSVYHEVSSSSIYSHLETPHSNFDSAFSFSEAGICEGSVDTHYFPHSPSPLEPEEDETDKLLHNFGKYFNEKLNKEVSTLYRALSLMFNEQKIHVKQIINAAINHDLKQQTVSGITQPTAEDASFLPSEGSELLQEFECSNSLEREPEVQASKERYIIQLLMLSSMISVHLNEKTEKI</sequence>
<feature type="signal peptide" evidence="1">
    <location>
        <begin position="1"/>
        <end position="26"/>
    </location>
</feature>
<dbReference type="KEGG" id="osn:115212074"/>